<dbReference type="EMBL" id="VCGU01000002">
    <property type="protein sequence ID" value="TRY79676.1"/>
    <property type="molecule type" value="Genomic_DNA"/>
</dbReference>
<evidence type="ECO:0000313" key="3">
    <source>
        <dbReference type="Proteomes" id="UP000318571"/>
    </source>
</evidence>
<evidence type="ECO:0000313" key="2">
    <source>
        <dbReference type="EMBL" id="TRY79676.1"/>
    </source>
</evidence>
<accession>A0A553PPS6</accession>
<evidence type="ECO:0000256" key="1">
    <source>
        <dbReference type="SAM" id="SignalP"/>
    </source>
</evidence>
<organism evidence="2 3">
    <name type="scientific">Tigriopus californicus</name>
    <name type="common">Marine copepod</name>
    <dbReference type="NCBI Taxonomy" id="6832"/>
    <lineage>
        <taxon>Eukaryota</taxon>
        <taxon>Metazoa</taxon>
        <taxon>Ecdysozoa</taxon>
        <taxon>Arthropoda</taxon>
        <taxon>Crustacea</taxon>
        <taxon>Multicrustacea</taxon>
        <taxon>Hexanauplia</taxon>
        <taxon>Copepoda</taxon>
        <taxon>Harpacticoida</taxon>
        <taxon>Harpacticidae</taxon>
        <taxon>Tigriopus</taxon>
    </lineage>
</organism>
<gene>
    <name evidence="2" type="ORF">TCAL_11919</name>
</gene>
<feature type="signal peptide" evidence="1">
    <location>
        <begin position="1"/>
        <end position="19"/>
    </location>
</feature>
<evidence type="ECO:0008006" key="4">
    <source>
        <dbReference type="Google" id="ProtNLM"/>
    </source>
</evidence>
<feature type="chain" id="PRO_5022193444" description="ShKT domain-containing protein" evidence="1">
    <location>
        <begin position="20"/>
        <end position="369"/>
    </location>
</feature>
<dbReference type="Proteomes" id="UP000318571">
    <property type="component" value="Chromosome 6"/>
</dbReference>
<dbReference type="AlphaFoldDB" id="A0A553PPS6"/>
<keyword evidence="3" id="KW-1185">Reference proteome</keyword>
<sequence length="369" mass="41095">MNKLIGLIAILLSLSVSLAARPGLKPFRPFRPIYSCESCGCWEKCFRRSWNPSLADEYTQLYRYVQQIREGKILNGARSTALLADLTQPNFQSFQLQKNLIKLAAFGLNAGRYCHPTTLVSTVPWGSFSWFPTINNGVCPSACRLSQIVDNLPYYGPFGIDSLASSCSLANFIMSVNPFQCPFSLNRYAVAFANSYQNFVNPWCSNLFTLRAAVEISTPSTGFSSSPRLIDPISYSSSILQASQSVVNCIRKTCCSKFHWWRKPANVSVKETRPNLQNELTNVTRKSVESIGDLPDGTTFYVDATDPTKVKETKENLKQFLKNKEKDDPCAVASSANPICDEELCQEPGYVKACPLNCQVCNQNSAEQK</sequence>
<name>A0A553PPS6_TIGCA</name>
<protein>
    <recommendedName>
        <fullName evidence="4">ShKT domain-containing protein</fullName>
    </recommendedName>
</protein>
<comment type="caution">
    <text evidence="2">The sequence shown here is derived from an EMBL/GenBank/DDBJ whole genome shotgun (WGS) entry which is preliminary data.</text>
</comment>
<keyword evidence="1" id="KW-0732">Signal</keyword>
<reference evidence="2 3" key="1">
    <citation type="journal article" date="2018" name="Nat. Ecol. Evol.">
        <title>Genomic signatures of mitonuclear coevolution across populations of Tigriopus californicus.</title>
        <authorList>
            <person name="Barreto F.S."/>
            <person name="Watson E.T."/>
            <person name="Lima T.G."/>
            <person name="Willett C.S."/>
            <person name="Edmands S."/>
            <person name="Li W."/>
            <person name="Burton R.S."/>
        </authorList>
    </citation>
    <scope>NUCLEOTIDE SEQUENCE [LARGE SCALE GENOMIC DNA]</scope>
    <source>
        <strain evidence="2 3">San Diego</strain>
    </source>
</reference>
<proteinExistence type="predicted"/>